<feature type="transmembrane region" description="Helical" evidence="1">
    <location>
        <begin position="46"/>
        <end position="64"/>
    </location>
</feature>
<feature type="transmembrane region" description="Helical" evidence="1">
    <location>
        <begin position="20"/>
        <end position="40"/>
    </location>
</feature>
<proteinExistence type="predicted"/>
<protein>
    <submittedName>
        <fullName evidence="2">Uncharacterized protein</fullName>
    </submittedName>
</protein>
<accession>A0AAE9Y4H9</accession>
<keyword evidence="1" id="KW-0472">Membrane</keyword>
<organism evidence="2 3">
    <name type="scientific">Iamia majanohamensis</name>
    <dbReference type="NCBI Taxonomy" id="467976"/>
    <lineage>
        <taxon>Bacteria</taxon>
        <taxon>Bacillati</taxon>
        <taxon>Actinomycetota</taxon>
        <taxon>Acidimicrobiia</taxon>
        <taxon>Acidimicrobiales</taxon>
        <taxon>Iamiaceae</taxon>
        <taxon>Iamia</taxon>
    </lineage>
</organism>
<reference evidence="2" key="1">
    <citation type="submission" date="2023-01" db="EMBL/GenBank/DDBJ databases">
        <title>The diversity of Class Acidimicrobiia in South China Sea sediment environments and the proposal of Iamia marina sp. nov., a novel species of the genus Iamia.</title>
        <authorList>
            <person name="He Y."/>
            <person name="Tian X."/>
        </authorList>
    </citation>
    <scope>NUCLEOTIDE SEQUENCE</scope>
    <source>
        <strain evidence="2">DSM 19957</strain>
    </source>
</reference>
<keyword evidence="1" id="KW-1133">Transmembrane helix</keyword>
<evidence type="ECO:0000313" key="3">
    <source>
        <dbReference type="Proteomes" id="UP001216390"/>
    </source>
</evidence>
<evidence type="ECO:0000256" key="1">
    <source>
        <dbReference type="SAM" id="Phobius"/>
    </source>
</evidence>
<dbReference type="EMBL" id="CP116942">
    <property type="protein sequence ID" value="WCO65985.1"/>
    <property type="molecule type" value="Genomic_DNA"/>
</dbReference>
<keyword evidence="3" id="KW-1185">Reference proteome</keyword>
<feature type="transmembrane region" description="Helical" evidence="1">
    <location>
        <begin position="85"/>
        <end position="105"/>
    </location>
</feature>
<dbReference type="KEGG" id="ima:PO878_15905"/>
<name>A0AAE9Y4H9_9ACTN</name>
<dbReference type="RefSeq" id="WP_272735511.1">
    <property type="nucleotide sequence ID" value="NZ_CP116942.1"/>
</dbReference>
<gene>
    <name evidence="2" type="ORF">PO878_15905</name>
</gene>
<dbReference type="Proteomes" id="UP001216390">
    <property type="component" value="Chromosome"/>
</dbReference>
<evidence type="ECO:0000313" key="2">
    <source>
        <dbReference type="EMBL" id="WCO65985.1"/>
    </source>
</evidence>
<sequence>MTDVAAAPEEAETAPSGPPLVLLALAGVCVAAGAGLLLVGTFAANVAGYLVASLLTIVLVGVYRRVDLIRRLSPGYRPAPAARRVVPVLLVAAFVVAGVHVWAIATEVAS</sequence>
<keyword evidence="1" id="KW-0812">Transmembrane</keyword>
<dbReference type="AlphaFoldDB" id="A0AAE9Y4H9"/>